<dbReference type="PANTHER" id="PTHR21600">
    <property type="entry name" value="MITOCHONDRIAL RNA PSEUDOURIDINE SYNTHASE"/>
    <property type="match status" value="1"/>
</dbReference>
<dbReference type="GO" id="GO:0006396">
    <property type="term" value="P:RNA processing"/>
    <property type="evidence" value="ECO:0007669"/>
    <property type="project" value="UniProtKB-ARBA"/>
</dbReference>
<dbReference type="Gene3D" id="3.30.2350.10">
    <property type="entry name" value="Pseudouridine synthase"/>
    <property type="match status" value="1"/>
</dbReference>
<accession>A0A5B9QAA4</accession>
<dbReference type="Pfam" id="PF00849">
    <property type="entry name" value="PseudoU_synth_2"/>
    <property type="match status" value="1"/>
</dbReference>
<dbReference type="RefSeq" id="WP_168205141.1">
    <property type="nucleotide sequence ID" value="NZ_CP042913.1"/>
</dbReference>
<keyword evidence="2 5" id="KW-0413">Isomerase</keyword>
<organism evidence="5 6">
    <name type="scientific">Bythopirellula goksoeyrii</name>
    <dbReference type="NCBI Taxonomy" id="1400387"/>
    <lineage>
        <taxon>Bacteria</taxon>
        <taxon>Pseudomonadati</taxon>
        <taxon>Planctomycetota</taxon>
        <taxon>Planctomycetia</taxon>
        <taxon>Pirellulales</taxon>
        <taxon>Lacipirellulaceae</taxon>
        <taxon>Bythopirellula</taxon>
    </lineage>
</organism>
<evidence type="ECO:0000256" key="2">
    <source>
        <dbReference type="ARBA" id="ARBA00023235"/>
    </source>
</evidence>
<reference evidence="5 6" key="1">
    <citation type="submission" date="2019-08" db="EMBL/GenBank/DDBJ databases">
        <title>Deep-cultivation of Planctomycetes and their phenomic and genomic characterization uncovers novel biology.</title>
        <authorList>
            <person name="Wiegand S."/>
            <person name="Jogler M."/>
            <person name="Boedeker C."/>
            <person name="Pinto D."/>
            <person name="Vollmers J."/>
            <person name="Rivas-Marin E."/>
            <person name="Kohn T."/>
            <person name="Peeters S.H."/>
            <person name="Heuer A."/>
            <person name="Rast P."/>
            <person name="Oberbeckmann S."/>
            <person name="Bunk B."/>
            <person name="Jeske O."/>
            <person name="Meyerdierks A."/>
            <person name="Storesund J.E."/>
            <person name="Kallscheuer N."/>
            <person name="Luecker S."/>
            <person name="Lage O.M."/>
            <person name="Pohl T."/>
            <person name="Merkel B.J."/>
            <person name="Hornburger P."/>
            <person name="Mueller R.-W."/>
            <person name="Bruemmer F."/>
            <person name="Labrenz M."/>
            <person name="Spormann A.M."/>
            <person name="Op den Camp H."/>
            <person name="Overmann J."/>
            <person name="Amann R."/>
            <person name="Jetten M.S.M."/>
            <person name="Mascher T."/>
            <person name="Medema M.H."/>
            <person name="Devos D.P."/>
            <person name="Kaster A.-K."/>
            <person name="Ovreas L."/>
            <person name="Rohde M."/>
            <person name="Galperin M.Y."/>
            <person name="Jogler C."/>
        </authorList>
    </citation>
    <scope>NUCLEOTIDE SEQUENCE [LARGE SCALE GENOMIC DNA]</scope>
    <source>
        <strain evidence="5 6">Pr1d</strain>
    </source>
</reference>
<evidence type="ECO:0000313" key="6">
    <source>
        <dbReference type="Proteomes" id="UP000323917"/>
    </source>
</evidence>
<keyword evidence="6" id="KW-1185">Reference proteome</keyword>
<dbReference type="SUPFAM" id="SSF55120">
    <property type="entry name" value="Pseudouridine synthase"/>
    <property type="match status" value="1"/>
</dbReference>
<dbReference type="Proteomes" id="UP000323917">
    <property type="component" value="Chromosome"/>
</dbReference>
<evidence type="ECO:0000256" key="3">
    <source>
        <dbReference type="SAM" id="MobiDB-lite"/>
    </source>
</evidence>
<dbReference type="GO" id="GO:0003723">
    <property type="term" value="F:RNA binding"/>
    <property type="evidence" value="ECO:0007669"/>
    <property type="project" value="InterPro"/>
</dbReference>
<dbReference type="InterPro" id="IPR020103">
    <property type="entry name" value="PsdUridine_synth_cat_dom_sf"/>
</dbReference>
<feature type="region of interest" description="Disordered" evidence="3">
    <location>
        <begin position="180"/>
        <end position="199"/>
    </location>
</feature>
<evidence type="ECO:0000259" key="4">
    <source>
        <dbReference type="Pfam" id="PF00849"/>
    </source>
</evidence>
<dbReference type="EC" id="5.4.99.23" evidence="5"/>
<dbReference type="KEGG" id="bgok:Pr1d_19610"/>
<dbReference type="EMBL" id="CP042913">
    <property type="protein sequence ID" value="QEG34679.1"/>
    <property type="molecule type" value="Genomic_DNA"/>
</dbReference>
<dbReference type="PANTHER" id="PTHR21600:SF83">
    <property type="entry name" value="PSEUDOURIDYLATE SYNTHASE RPUSD4, MITOCHONDRIAL"/>
    <property type="match status" value="1"/>
</dbReference>
<feature type="domain" description="Pseudouridine synthase RsuA/RluA-like" evidence="4">
    <location>
        <begin position="15"/>
        <end position="169"/>
    </location>
</feature>
<gene>
    <name evidence="5" type="primary">rluD_1</name>
    <name evidence="5" type="ORF">Pr1d_19610</name>
</gene>
<dbReference type="InterPro" id="IPR006145">
    <property type="entry name" value="PsdUridine_synth_RsuA/RluA"/>
</dbReference>
<comment type="similarity">
    <text evidence="1">Belongs to the pseudouridine synthase RluA family.</text>
</comment>
<dbReference type="AlphaFoldDB" id="A0A5B9QAA4"/>
<proteinExistence type="inferred from homology"/>
<dbReference type="GO" id="GO:0160140">
    <property type="term" value="F:23S rRNA pseudouridine(1911/1915/1917) synthase activity"/>
    <property type="evidence" value="ECO:0007669"/>
    <property type="project" value="UniProtKB-EC"/>
</dbReference>
<dbReference type="InterPro" id="IPR050188">
    <property type="entry name" value="RluA_PseudoU_synthase"/>
</dbReference>
<name>A0A5B9QAA4_9BACT</name>
<sequence length="237" mass="27161">MNDSLEILYEDGPCLVVNKAAGVLTQAPRGIDSMEVRVKDYYRRQEQKPADANIYLGITHRMDRPTTGALIFARHVRAAQRICAQFADRTVNKIYWAFVEGHVTPDEDTWTDYLHKRHGIPKPEIVTADHPAAKHAILHYRVLWQNDWGTWLEIELETGRTHQIRVQAASRGYPVVGDVDYGSQRPFGPPKEEPRERPIALHARQISFRHPMKDESVSVVAPLSQDWDALELPQELQ</sequence>
<protein>
    <submittedName>
        <fullName evidence="5">Ribosomal large subunit pseudouridine synthase D</fullName>
        <ecNumber evidence="5">5.4.99.23</ecNumber>
    </submittedName>
</protein>
<evidence type="ECO:0000256" key="1">
    <source>
        <dbReference type="ARBA" id="ARBA00010876"/>
    </source>
</evidence>
<dbReference type="CDD" id="cd02869">
    <property type="entry name" value="PseudoU_synth_RluA_like"/>
    <property type="match status" value="1"/>
</dbReference>
<evidence type="ECO:0000313" key="5">
    <source>
        <dbReference type="EMBL" id="QEG34679.1"/>
    </source>
</evidence>
<feature type="compositionally biased region" description="Basic and acidic residues" evidence="3">
    <location>
        <begin position="190"/>
        <end position="199"/>
    </location>
</feature>
<dbReference type="GO" id="GO:0001522">
    <property type="term" value="P:pseudouridine synthesis"/>
    <property type="evidence" value="ECO:0007669"/>
    <property type="project" value="InterPro"/>
</dbReference>